<evidence type="ECO:0000313" key="2">
    <source>
        <dbReference type="Proteomes" id="UP000198822"/>
    </source>
</evidence>
<evidence type="ECO:0000313" key="1">
    <source>
        <dbReference type="EMBL" id="SDH30490.1"/>
    </source>
</evidence>
<keyword evidence="2" id="KW-1185">Reference proteome</keyword>
<dbReference type="PANTHER" id="PTHR36529">
    <property type="entry name" value="SLL1095 PROTEIN"/>
    <property type="match status" value="1"/>
</dbReference>
<sequence>MTTLIVIAKECIPGKVKTRLHPPYSLEQAADIASASLHDTLATLADVPATRRVLCFDGTTPPPAAAAYEVVHQVDGDLDERLAAIFDDVDGDAVLVGMDTPQLDAAAVAAAFAPWPEGVDAWFGPASDGGFWLLGLRAMPGRGDLIRGVPMSRDDTGTIQRARLVDAGLGIRDLEALRDIDDAEALAAVVARIPRSRTAAAARASGVAIRTVATERTHGTPSATRPETRS</sequence>
<evidence type="ECO:0008006" key="3">
    <source>
        <dbReference type="Google" id="ProtNLM"/>
    </source>
</evidence>
<dbReference type="AlphaFoldDB" id="A0A1G8BD22"/>
<dbReference type="Pfam" id="PF09837">
    <property type="entry name" value="DUF2064"/>
    <property type="match status" value="1"/>
</dbReference>
<reference evidence="2" key="1">
    <citation type="submission" date="2016-10" db="EMBL/GenBank/DDBJ databases">
        <authorList>
            <person name="Varghese N."/>
            <person name="Submissions S."/>
        </authorList>
    </citation>
    <scope>NUCLEOTIDE SEQUENCE [LARGE SCALE GENOMIC DNA]</scope>
    <source>
        <strain evidence="2">DSM 22002</strain>
    </source>
</reference>
<dbReference type="EMBL" id="LT629695">
    <property type="protein sequence ID" value="SDH30490.1"/>
    <property type="molecule type" value="Genomic_DNA"/>
</dbReference>
<dbReference type="Proteomes" id="UP000198822">
    <property type="component" value="Chromosome I"/>
</dbReference>
<dbReference type="Gene3D" id="3.90.550.10">
    <property type="entry name" value="Spore Coat Polysaccharide Biosynthesis Protein SpsA, Chain A"/>
    <property type="match status" value="1"/>
</dbReference>
<accession>A0A1G8BD22</accession>
<proteinExistence type="predicted"/>
<dbReference type="STRING" id="399736.SAMN04489720_0847"/>
<protein>
    <recommendedName>
        <fullName evidence="3">Glycosyltransferase</fullName>
    </recommendedName>
</protein>
<dbReference type="OrthoDB" id="9798250at2"/>
<dbReference type="SUPFAM" id="SSF53448">
    <property type="entry name" value="Nucleotide-diphospho-sugar transferases"/>
    <property type="match status" value="1"/>
</dbReference>
<gene>
    <name evidence="1" type="ORF">SAMN04489720_0847</name>
</gene>
<dbReference type="PANTHER" id="PTHR36529:SF1">
    <property type="entry name" value="GLYCOSYLTRANSFERASE"/>
    <property type="match status" value="1"/>
</dbReference>
<organism evidence="1 2">
    <name type="scientific">Agrococcus jejuensis</name>
    <dbReference type="NCBI Taxonomy" id="399736"/>
    <lineage>
        <taxon>Bacteria</taxon>
        <taxon>Bacillati</taxon>
        <taxon>Actinomycetota</taxon>
        <taxon>Actinomycetes</taxon>
        <taxon>Micrococcales</taxon>
        <taxon>Microbacteriaceae</taxon>
        <taxon>Agrococcus</taxon>
    </lineage>
</organism>
<name>A0A1G8BD22_9MICO</name>
<dbReference type="InterPro" id="IPR018641">
    <property type="entry name" value="Trfase_1_rSAM/seldom-assoc"/>
</dbReference>
<dbReference type="RefSeq" id="WP_092502721.1">
    <property type="nucleotide sequence ID" value="NZ_LT629695.1"/>
</dbReference>
<dbReference type="InterPro" id="IPR029044">
    <property type="entry name" value="Nucleotide-diphossugar_trans"/>
</dbReference>